<proteinExistence type="predicted"/>
<dbReference type="Proteomes" id="UP000241037">
    <property type="component" value="Segment"/>
</dbReference>
<name>A0A2H4PGT8_9CAUD</name>
<reference evidence="1 2" key="1">
    <citation type="journal article" date="2018" name="Microbiol. Resour. Announc.">
        <title>Complete Genome Sequence of Klebsiella pneumoniae Siphophage Sugarland.</title>
        <authorList>
            <person name="Erickson S.G."/>
            <person name="Lessor L."/>
            <person name="O'Leary C.J."/>
            <person name="Gill J.J."/>
            <person name="Liu M."/>
        </authorList>
    </citation>
    <scope>NUCLEOTIDE SEQUENCE [LARGE SCALE GENOMIC DNA]</scope>
</reference>
<sequence length="93" mass="10394">MVLEILSGLLIAALVTGTGLAVWVSILRENNRRMRLTNNGLHEKLMSQVQDADEFSAAAERLLVRLAKIEEIIGQDSTMSKTTKMRLITEIKK</sequence>
<protein>
    <submittedName>
        <fullName evidence="1">Uncharacterized protein</fullName>
    </submittedName>
</protein>
<dbReference type="EMBL" id="MG459987">
    <property type="protein sequence ID" value="ATW61868.1"/>
    <property type="molecule type" value="Genomic_DNA"/>
</dbReference>
<dbReference type="OrthoDB" id="21905at10239"/>
<gene>
    <name evidence="1" type="ORF">CPT_Sugarland_031</name>
</gene>
<organism evidence="1 2">
    <name type="scientific">Klebsiella phage Sugarland</name>
    <dbReference type="NCBI Taxonomy" id="2053603"/>
    <lineage>
        <taxon>Viruses</taxon>
        <taxon>Duplodnaviria</taxon>
        <taxon>Heunggongvirae</taxon>
        <taxon>Uroviricota</taxon>
        <taxon>Caudoviricetes</taxon>
        <taxon>Demerecviridae</taxon>
        <taxon>Sugarlandvirus</taxon>
        <taxon>Sugarlandvirus sugarland</taxon>
    </lineage>
</organism>
<evidence type="ECO:0000313" key="1">
    <source>
        <dbReference type="EMBL" id="ATW61868.1"/>
    </source>
</evidence>
<evidence type="ECO:0000313" key="2">
    <source>
        <dbReference type="Proteomes" id="UP000241037"/>
    </source>
</evidence>
<accession>A0A2H4PGT8</accession>
<keyword evidence="2" id="KW-1185">Reference proteome</keyword>